<dbReference type="PANTHER" id="PTHR11106:SF27">
    <property type="entry name" value="MACRO DOMAIN-CONTAINING PROTEIN"/>
    <property type="match status" value="1"/>
</dbReference>
<dbReference type="Proteomes" id="UP000799438">
    <property type="component" value="Unassembled WGS sequence"/>
</dbReference>
<dbReference type="InterPro" id="IPR002589">
    <property type="entry name" value="Macro_dom"/>
</dbReference>
<keyword evidence="4" id="KW-1185">Reference proteome</keyword>
<protein>
    <recommendedName>
        <fullName evidence="2">Macro domain-containing protein</fullName>
    </recommendedName>
</protein>
<sequence length="286" mass="30606">MVPLTEIPTLTLLYKLKKLGAAPNNTTTAAAAAANHGYNDVISVIRTDITTLEVDAIVNAANKSLLGGGGVDGAIHRAAGPELFDECETLGGCETGDAKITEGYRLPAKKVIHTVGPVYSITRPRGTHESLLRSCYRRSLQLAQESGCRSIAFSALSTGVYGYPSDEAAEVAVGEVRSWLDEQGAGSLLERIVFCNFLPKDEDAYATTLPKYFPPAPEPGHQQQQQATQDKEDTAEGETLAKRLPDAPTAEPLDEGQPEAKKLKRERLGTSPTKPMPATVEDSNDD</sequence>
<dbReference type="OrthoDB" id="6077599at2759"/>
<accession>A0A6A6AZ75</accession>
<evidence type="ECO:0000313" key="3">
    <source>
        <dbReference type="EMBL" id="KAF2136304.1"/>
    </source>
</evidence>
<dbReference type="NCBIfam" id="NF001664">
    <property type="entry name" value="PRK00431.1-6"/>
    <property type="match status" value="1"/>
</dbReference>
<evidence type="ECO:0000313" key="4">
    <source>
        <dbReference type="Proteomes" id="UP000799438"/>
    </source>
</evidence>
<dbReference type="PANTHER" id="PTHR11106">
    <property type="entry name" value="GANGLIOSIDE INDUCED DIFFERENTIATION ASSOCIATED PROTEIN 2-RELATED"/>
    <property type="match status" value="1"/>
</dbReference>
<dbReference type="SMART" id="SM00506">
    <property type="entry name" value="A1pp"/>
    <property type="match status" value="1"/>
</dbReference>
<feature type="domain" description="Macro" evidence="2">
    <location>
        <begin position="29"/>
        <end position="213"/>
    </location>
</feature>
<dbReference type="EMBL" id="ML995525">
    <property type="protein sequence ID" value="KAF2136304.1"/>
    <property type="molecule type" value="Genomic_DNA"/>
</dbReference>
<feature type="compositionally biased region" description="Basic and acidic residues" evidence="1">
    <location>
        <begin position="229"/>
        <end position="245"/>
    </location>
</feature>
<dbReference type="Gene3D" id="3.40.220.10">
    <property type="entry name" value="Leucine Aminopeptidase, subunit E, domain 1"/>
    <property type="match status" value="1"/>
</dbReference>
<proteinExistence type="predicted"/>
<dbReference type="SUPFAM" id="SSF52949">
    <property type="entry name" value="Macro domain-like"/>
    <property type="match status" value="1"/>
</dbReference>
<gene>
    <name evidence="3" type="ORF">K452DRAFT_237715</name>
</gene>
<dbReference type="GeneID" id="54295107"/>
<dbReference type="CDD" id="cd02908">
    <property type="entry name" value="Macro_OAADPr_deacetylase"/>
    <property type="match status" value="1"/>
</dbReference>
<dbReference type="PROSITE" id="PS51154">
    <property type="entry name" value="MACRO"/>
    <property type="match status" value="1"/>
</dbReference>
<name>A0A6A6AZ75_9PEZI</name>
<reference evidence="3" key="1">
    <citation type="journal article" date="2020" name="Stud. Mycol.">
        <title>101 Dothideomycetes genomes: a test case for predicting lifestyles and emergence of pathogens.</title>
        <authorList>
            <person name="Haridas S."/>
            <person name="Albert R."/>
            <person name="Binder M."/>
            <person name="Bloem J."/>
            <person name="Labutti K."/>
            <person name="Salamov A."/>
            <person name="Andreopoulos B."/>
            <person name="Baker S."/>
            <person name="Barry K."/>
            <person name="Bills G."/>
            <person name="Bluhm B."/>
            <person name="Cannon C."/>
            <person name="Castanera R."/>
            <person name="Culley D."/>
            <person name="Daum C."/>
            <person name="Ezra D."/>
            <person name="Gonzalez J."/>
            <person name="Henrissat B."/>
            <person name="Kuo A."/>
            <person name="Liang C."/>
            <person name="Lipzen A."/>
            <person name="Lutzoni F."/>
            <person name="Magnuson J."/>
            <person name="Mondo S."/>
            <person name="Nolan M."/>
            <person name="Ohm R."/>
            <person name="Pangilinan J."/>
            <person name="Park H.-J."/>
            <person name="Ramirez L."/>
            <person name="Alfaro M."/>
            <person name="Sun H."/>
            <person name="Tritt A."/>
            <person name="Yoshinaga Y."/>
            <person name="Zwiers L.-H."/>
            <person name="Turgeon B."/>
            <person name="Goodwin S."/>
            <person name="Spatafora J."/>
            <person name="Crous P."/>
            <person name="Grigoriev I."/>
        </authorList>
    </citation>
    <scope>NUCLEOTIDE SEQUENCE</scope>
    <source>
        <strain evidence="3">CBS 121167</strain>
    </source>
</reference>
<evidence type="ECO:0000259" key="2">
    <source>
        <dbReference type="PROSITE" id="PS51154"/>
    </source>
</evidence>
<organism evidence="3 4">
    <name type="scientific">Aplosporella prunicola CBS 121167</name>
    <dbReference type="NCBI Taxonomy" id="1176127"/>
    <lineage>
        <taxon>Eukaryota</taxon>
        <taxon>Fungi</taxon>
        <taxon>Dikarya</taxon>
        <taxon>Ascomycota</taxon>
        <taxon>Pezizomycotina</taxon>
        <taxon>Dothideomycetes</taxon>
        <taxon>Dothideomycetes incertae sedis</taxon>
        <taxon>Botryosphaeriales</taxon>
        <taxon>Aplosporellaceae</taxon>
        <taxon>Aplosporella</taxon>
    </lineage>
</organism>
<dbReference type="Pfam" id="PF01661">
    <property type="entry name" value="Macro"/>
    <property type="match status" value="1"/>
</dbReference>
<feature type="region of interest" description="Disordered" evidence="1">
    <location>
        <begin position="208"/>
        <end position="286"/>
    </location>
</feature>
<dbReference type="InterPro" id="IPR043472">
    <property type="entry name" value="Macro_dom-like"/>
</dbReference>
<dbReference type="AlphaFoldDB" id="A0A6A6AZ75"/>
<evidence type="ECO:0000256" key="1">
    <source>
        <dbReference type="SAM" id="MobiDB-lite"/>
    </source>
</evidence>
<dbReference type="RefSeq" id="XP_033392022.1">
    <property type="nucleotide sequence ID" value="XM_033537611.1"/>
</dbReference>